<gene>
    <name evidence="5" type="ORF">M9Y10_043698</name>
</gene>
<feature type="domain" description="Myb-like" evidence="3">
    <location>
        <begin position="163"/>
        <end position="205"/>
    </location>
</feature>
<feature type="domain" description="Protein kinase" evidence="2">
    <location>
        <begin position="265"/>
        <end position="525"/>
    </location>
</feature>
<dbReference type="InterPro" id="IPR051681">
    <property type="entry name" value="Ser/Thr_Kinases-Pseudokinases"/>
</dbReference>
<dbReference type="InterPro" id="IPR017930">
    <property type="entry name" value="Myb_dom"/>
</dbReference>
<evidence type="ECO:0000313" key="6">
    <source>
        <dbReference type="Proteomes" id="UP001470230"/>
    </source>
</evidence>
<dbReference type="SUPFAM" id="SSF56112">
    <property type="entry name" value="Protein kinase-like (PK-like)"/>
    <property type="match status" value="1"/>
</dbReference>
<reference evidence="5 6" key="1">
    <citation type="submission" date="2024-04" db="EMBL/GenBank/DDBJ databases">
        <title>Tritrichomonas musculus Genome.</title>
        <authorList>
            <person name="Alves-Ferreira E."/>
            <person name="Grigg M."/>
            <person name="Lorenzi H."/>
            <person name="Galac M."/>
        </authorList>
    </citation>
    <scope>NUCLEOTIDE SEQUENCE [LARGE SCALE GENOMIC DNA]</scope>
    <source>
        <strain evidence="5 6">EAF2021</strain>
    </source>
</reference>
<dbReference type="InterPro" id="IPR011009">
    <property type="entry name" value="Kinase-like_dom_sf"/>
</dbReference>
<feature type="domain" description="Myb-like" evidence="3">
    <location>
        <begin position="98"/>
        <end position="153"/>
    </location>
</feature>
<name>A0ABR2K1F6_9EUKA</name>
<dbReference type="CDD" id="cd00167">
    <property type="entry name" value="SANT"/>
    <property type="match status" value="2"/>
</dbReference>
<dbReference type="Pfam" id="PF00249">
    <property type="entry name" value="Myb_DNA-binding"/>
    <property type="match status" value="1"/>
</dbReference>
<dbReference type="Gene3D" id="1.10.510.10">
    <property type="entry name" value="Transferase(Phosphotransferase) domain 1"/>
    <property type="match status" value="1"/>
</dbReference>
<organism evidence="5 6">
    <name type="scientific">Tritrichomonas musculus</name>
    <dbReference type="NCBI Taxonomy" id="1915356"/>
    <lineage>
        <taxon>Eukaryota</taxon>
        <taxon>Metamonada</taxon>
        <taxon>Parabasalia</taxon>
        <taxon>Tritrichomonadida</taxon>
        <taxon>Tritrichomonadidae</taxon>
        <taxon>Tritrichomonas</taxon>
    </lineage>
</organism>
<keyword evidence="6" id="KW-1185">Reference proteome</keyword>
<dbReference type="Pfam" id="PF13921">
    <property type="entry name" value="Myb_DNA-bind_6"/>
    <property type="match status" value="1"/>
</dbReference>
<dbReference type="InterPro" id="IPR000719">
    <property type="entry name" value="Prot_kinase_dom"/>
</dbReference>
<evidence type="ECO:0000256" key="1">
    <source>
        <dbReference type="SAM" id="MobiDB-lite"/>
    </source>
</evidence>
<dbReference type="PROSITE" id="PS51294">
    <property type="entry name" value="HTH_MYB"/>
    <property type="match status" value="2"/>
</dbReference>
<feature type="compositionally biased region" description="Basic and acidic residues" evidence="1">
    <location>
        <begin position="9"/>
        <end position="18"/>
    </location>
</feature>
<comment type="caution">
    <text evidence="5">The sequence shown here is derived from an EMBL/GenBank/DDBJ whole genome shotgun (WGS) entry which is preliminary data.</text>
</comment>
<feature type="domain" description="HTH myb-type" evidence="4">
    <location>
        <begin position="99"/>
        <end position="157"/>
    </location>
</feature>
<feature type="domain" description="HTH myb-type" evidence="4">
    <location>
        <begin position="163"/>
        <end position="209"/>
    </location>
</feature>
<dbReference type="Gene3D" id="1.10.10.60">
    <property type="entry name" value="Homeodomain-like"/>
    <property type="match status" value="2"/>
</dbReference>
<accession>A0ABR2K1F6</accession>
<evidence type="ECO:0000259" key="4">
    <source>
        <dbReference type="PROSITE" id="PS51294"/>
    </source>
</evidence>
<dbReference type="InterPro" id="IPR001005">
    <property type="entry name" value="SANT/Myb"/>
</dbReference>
<proteinExistence type="predicted"/>
<dbReference type="Pfam" id="PF00069">
    <property type="entry name" value="Pkinase"/>
    <property type="match status" value="1"/>
</dbReference>
<dbReference type="PROSITE" id="PS50011">
    <property type="entry name" value="PROTEIN_KINASE_DOM"/>
    <property type="match status" value="1"/>
</dbReference>
<dbReference type="EMBL" id="JAPFFF010000008">
    <property type="protein sequence ID" value="KAK8884583.1"/>
    <property type="molecule type" value="Genomic_DNA"/>
</dbReference>
<evidence type="ECO:0008006" key="7">
    <source>
        <dbReference type="Google" id="ProtNLM"/>
    </source>
</evidence>
<sequence length="667" mass="78012">MTSNDTCNQEEKIGKRPNQDGTNPKTVYFIRENEIFVFNDVNINDFFSLIGNLSNSNKINIMNQANTKDLANLTQKNFAKTKEDMQFNDIKNLDLNFYKKIQKKHFTAQEDNLLSSIISSVGENDWNYVSKIMRSNKFDRNARQCKDRYYHYLDPKININFHWKPEEDELLMKKVEEEGKKWKLMEKFFPGRTEVSLRNRYNLLLRKNNNKKGRIQNISIYEDGKKQSTNRETDENNANANKSLLFDYDESLTDDFNDSNIFNNDEEEPTINKTFFSKISLVEENPSKQYYSVESTNPNLFLLSEIENIVRTKYHSFYIPIGFSETNFKQEEFPTILLEYMPNGSLGYLFSSLGMNLDRDTKTYIILLGIALAIRDLHRKNKALINLNPDNVLLDEYLQPHISYFGKYNIPDDDLANAYLSTYHKLPLYLAPEILNHQPYSYKADAYSFSLIAYQIITGTIPYESLLKKDANEFKEKVINGFRPDLSLIPDEEIRNFLQWCWDPNPIERQGFNDIVDSITSYSFYKIFNIDHKEVFEYLHNFGDECNNLISIFKQNDPDLDQSEIDFLLSETHQTERAIYNASAYIQGNALTISENGKNFDDMVTILMSVSGHKRRTVEIYLYFKNKMNLDFNYELNNFLGPIGFGSNDEPIPNDNDLGNYNESIAF</sequence>
<dbReference type="SMART" id="SM00717">
    <property type="entry name" value="SANT"/>
    <property type="match status" value="2"/>
</dbReference>
<protein>
    <recommendedName>
        <fullName evidence="7">Protein kinase domain-containing protein</fullName>
    </recommendedName>
</protein>
<evidence type="ECO:0000313" key="5">
    <source>
        <dbReference type="EMBL" id="KAK8884583.1"/>
    </source>
</evidence>
<dbReference type="PANTHER" id="PTHR44329">
    <property type="entry name" value="SERINE/THREONINE-PROTEIN KINASE TNNI3K-RELATED"/>
    <property type="match status" value="1"/>
</dbReference>
<dbReference type="InterPro" id="IPR009057">
    <property type="entry name" value="Homeodomain-like_sf"/>
</dbReference>
<evidence type="ECO:0000259" key="2">
    <source>
        <dbReference type="PROSITE" id="PS50011"/>
    </source>
</evidence>
<dbReference type="Proteomes" id="UP001470230">
    <property type="component" value="Unassembled WGS sequence"/>
</dbReference>
<feature type="region of interest" description="Disordered" evidence="1">
    <location>
        <begin position="1"/>
        <end position="24"/>
    </location>
</feature>
<dbReference type="SUPFAM" id="SSF46689">
    <property type="entry name" value="Homeodomain-like"/>
    <property type="match status" value="1"/>
</dbReference>
<dbReference type="PROSITE" id="PS50090">
    <property type="entry name" value="MYB_LIKE"/>
    <property type="match status" value="2"/>
</dbReference>
<evidence type="ECO:0000259" key="3">
    <source>
        <dbReference type="PROSITE" id="PS50090"/>
    </source>
</evidence>